<dbReference type="AlphaFoldDB" id="A0A8H6W761"/>
<sequence length="887" mass="95966">MLRRQRSLTALIQPPPEVEEEEYPPPPTGLTRATLRIKTLPTPAPTGTPGKKGLLSTETPVGHPKDGLIHRVSSLFRNTSATAKLGSPSSSQYKATASNSEIHVVAGGKLVKRPSARRNTTAATQPEKDRLREVAVTPQKKTAKSVKSSKSTMSISSTFGFKSNSSTAKTTPASPGHKSLPNTTSRDELEDDEDDIRRPSDLGRTSSLRSTNSPLDSEAFVEADVSGATPQAKAFPNLSEDEDEDDEEDIRRPSGLGRASSMRSLLEDSPEADELASNPLENYPRSRTRSSPAGTLTHLHQMLGLAPPLLPVNRIASTVTPSIWHAIFKYLSLSDSSRCCLVSKTMLSREKTRSRLADSIRSPHLAALVQGVICLGWPSLGFEQLQLSSLRSLTVFSPQTMPPLDFLSLSTFLREHRTLERLAIIGDTASDEQVLSENPDTSYVPFLPNLTHLHAPPAITCVLLERMATSPPTLPALPTVIETPRKRLLSAEALALLSPDAPSPKQGGVVELKRPVSINLTRTSYVPASPGSNPPTPPHPLRVLRIAMPRPLYETISSGAVGGARIGRAIASLLARGGQSNVTSKRELALHIMLGPRVDKRTMEKVLRTIGTGIKDGLDPVKVSGSLALLEVRSCVRVTDLYRTITTIIPRYPTLRTLLLTRLTRPSITIAAESTPPSPASSTFYFPSPPPTPGFASSSLRPPPSPSFSIHPPPSPSFAAAQALPLPPSPPIQTLSPSPSSIYASAPSTPTSLAPATPNYRRSSIQLLPPGLLPPLSPHGSTFSRQTATKPTWTWEWDGWQDAGDVLNDAGINHWDDERERLYLDDAVIDSFGYDAESSSDFAGLDDPDVTDVISREDALRVAVWRRHCPPLERVRMVSGAWWVNDD</sequence>
<dbReference type="PANTHER" id="PTHR13037:SF24">
    <property type="entry name" value="POLYCOMB PROTEIN PCL-RELATED"/>
    <property type="match status" value="1"/>
</dbReference>
<organism evidence="3 4">
    <name type="scientific">Mycena indigotica</name>
    <dbReference type="NCBI Taxonomy" id="2126181"/>
    <lineage>
        <taxon>Eukaryota</taxon>
        <taxon>Fungi</taxon>
        <taxon>Dikarya</taxon>
        <taxon>Basidiomycota</taxon>
        <taxon>Agaricomycotina</taxon>
        <taxon>Agaricomycetes</taxon>
        <taxon>Agaricomycetidae</taxon>
        <taxon>Agaricales</taxon>
        <taxon>Marasmiineae</taxon>
        <taxon>Mycenaceae</taxon>
        <taxon>Mycena</taxon>
    </lineage>
</organism>
<feature type="compositionally biased region" description="Polar residues" evidence="2">
    <location>
        <begin position="203"/>
        <end position="215"/>
    </location>
</feature>
<dbReference type="PANTHER" id="PTHR13037">
    <property type="entry name" value="FORMIN"/>
    <property type="match status" value="1"/>
</dbReference>
<keyword evidence="1" id="KW-0945">Host-virus interaction</keyword>
<feature type="compositionally biased region" description="Low complexity" evidence="2">
    <location>
        <begin position="38"/>
        <end position="54"/>
    </location>
</feature>
<dbReference type="GeneID" id="59344595"/>
<comment type="caution">
    <text evidence="3">The sequence shown here is derived from an EMBL/GenBank/DDBJ whole genome shotgun (WGS) entry which is preliminary data.</text>
</comment>
<name>A0A8H6W761_9AGAR</name>
<feature type="compositionally biased region" description="Polar residues" evidence="2">
    <location>
        <begin position="159"/>
        <end position="173"/>
    </location>
</feature>
<accession>A0A8H6W761</accession>
<dbReference type="Proteomes" id="UP000636479">
    <property type="component" value="Unassembled WGS sequence"/>
</dbReference>
<dbReference type="EMBL" id="JACAZF010000004">
    <property type="protein sequence ID" value="KAF7307352.1"/>
    <property type="molecule type" value="Genomic_DNA"/>
</dbReference>
<dbReference type="OrthoDB" id="3065792at2759"/>
<feature type="region of interest" description="Disordered" evidence="2">
    <location>
        <begin position="671"/>
        <end position="758"/>
    </location>
</feature>
<evidence type="ECO:0000256" key="1">
    <source>
        <dbReference type="ARBA" id="ARBA00022581"/>
    </source>
</evidence>
<evidence type="ECO:0000313" key="4">
    <source>
        <dbReference type="Proteomes" id="UP000636479"/>
    </source>
</evidence>
<keyword evidence="4" id="KW-1185">Reference proteome</keyword>
<evidence type="ECO:0000313" key="3">
    <source>
        <dbReference type="EMBL" id="KAF7307352.1"/>
    </source>
</evidence>
<reference evidence="3" key="1">
    <citation type="submission" date="2020-05" db="EMBL/GenBank/DDBJ databases">
        <title>Mycena genomes resolve the evolution of fungal bioluminescence.</title>
        <authorList>
            <person name="Tsai I.J."/>
        </authorList>
    </citation>
    <scope>NUCLEOTIDE SEQUENCE</scope>
    <source>
        <strain evidence="3">171206Taipei</strain>
    </source>
</reference>
<protein>
    <submittedName>
        <fullName evidence="3">Uncharacterized protein</fullName>
    </submittedName>
</protein>
<gene>
    <name evidence="3" type="ORF">MIND_00529200</name>
</gene>
<feature type="compositionally biased region" description="Low complexity" evidence="2">
    <location>
        <begin position="732"/>
        <end position="758"/>
    </location>
</feature>
<dbReference type="RefSeq" id="XP_037222371.1">
    <property type="nucleotide sequence ID" value="XM_037362079.1"/>
</dbReference>
<feature type="compositionally biased region" description="Acidic residues" evidence="2">
    <location>
        <begin position="239"/>
        <end position="248"/>
    </location>
</feature>
<feature type="compositionally biased region" description="Pro residues" evidence="2">
    <location>
        <begin position="701"/>
        <end position="716"/>
    </location>
</feature>
<feature type="compositionally biased region" description="Low complexity" evidence="2">
    <location>
        <begin position="672"/>
        <end position="686"/>
    </location>
</feature>
<feature type="region of interest" description="Disordered" evidence="2">
    <location>
        <begin position="1"/>
        <end position="65"/>
    </location>
</feature>
<feature type="region of interest" description="Disordered" evidence="2">
    <location>
        <begin position="106"/>
        <end position="293"/>
    </location>
</feature>
<feature type="compositionally biased region" description="Low complexity" evidence="2">
    <location>
        <begin position="145"/>
        <end position="158"/>
    </location>
</feature>
<evidence type="ECO:0000256" key="2">
    <source>
        <dbReference type="SAM" id="MobiDB-lite"/>
    </source>
</evidence>
<proteinExistence type="predicted"/>